<evidence type="ECO:0000259" key="1">
    <source>
        <dbReference type="PROSITE" id="PS50125"/>
    </source>
</evidence>
<dbReference type="GO" id="GO:0009190">
    <property type="term" value="P:cyclic nucleotide biosynthetic process"/>
    <property type="evidence" value="ECO:0007669"/>
    <property type="project" value="InterPro"/>
</dbReference>
<dbReference type="SUPFAM" id="SSF55073">
    <property type="entry name" value="Nucleotide cyclase"/>
    <property type="match status" value="1"/>
</dbReference>
<sequence>TFFGAPIKYGDSPARAVACALAMQLAMEEVNSENSERGLPPLFMGIGINTGEVIVGNIGSKERAKYGVVGHNINLASRVEGATLGGQVLITPSTYEQVKDIVIVRGVRPVRFKGVEEDIDLYDVIGIKEPYNLALPDRVEYTEPLKKPIPVILHKMHGKKMGSSGLSAELTHFSTQWATVIVAEEIAPLQEVRIDFTGDEDENRIYLYAKVATVTRRADRYSHSTQITYLTPMVTEFVNGFS</sequence>
<dbReference type="GO" id="GO:0035556">
    <property type="term" value="P:intracellular signal transduction"/>
    <property type="evidence" value="ECO:0007669"/>
    <property type="project" value="InterPro"/>
</dbReference>
<dbReference type="PROSITE" id="PS50125">
    <property type="entry name" value="GUANYLATE_CYCLASE_2"/>
    <property type="match status" value="1"/>
</dbReference>
<dbReference type="InterPro" id="IPR050697">
    <property type="entry name" value="Adenylyl/Guanylyl_Cyclase_3/4"/>
</dbReference>
<dbReference type="Pfam" id="PF00211">
    <property type="entry name" value="Guanylate_cyc"/>
    <property type="match status" value="1"/>
</dbReference>
<evidence type="ECO:0000313" key="2">
    <source>
        <dbReference type="EMBL" id="GAG55288.1"/>
    </source>
</evidence>
<gene>
    <name evidence="2" type="ORF">S01H4_11467</name>
</gene>
<dbReference type="InterPro" id="IPR029787">
    <property type="entry name" value="Nucleotide_cyclase"/>
</dbReference>
<dbReference type="Gene3D" id="3.30.70.1230">
    <property type="entry name" value="Nucleotide cyclase"/>
    <property type="match status" value="1"/>
</dbReference>
<dbReference type="CDD" id="cd07302">
    <property type="entry name" value="CHD"/>
    <property type="match status" value="1"/>
</dbReference>
<accession>X0Z4D1</accession>
<dbReference type="PANTHER" id="PTHR43081:SF1">
    <property type="entry name" value="ADENYLATE CYCLASE, TERMINAL-DIFFERENTIATION SPECIFIC"/>
    <property type="match status" value="1"/>
</dbReference>
<protein>
    <recommendedName>
        <fullName evidence="1">Guanylate cyclase domain-containing protein</fullName>
    </recommendedName>
</protein>
<dbReference type="InterPro" id="IPR001054">
    <property type="entry name" value="A/G_cyclase"/>
</dbReference>
<dbReference type="EMBL" id="BART01004640">
    <property type="protein sequence ID" value="GAG55288.1"/>
    <property type="molecule type" value="Genomic_DNA"/>
</dbReference>
<comment type="caution">
    <text evidence="2">The sequence shown here is derived from an EMBL/GenBank/DDBJ whole genome shotgun (WGS) entry which is preliminary data.</text>
</comment>
<reference evidence="2" key="1">
    <citation type="journal article" date="2014" name="Front. Microbiol.">
        <title>High frequency of phylogenetically diverse reductive dehalogenase-homologous genes in deep subseafloor sedimentary metagenomes.</title>
        <authorList>
            <person name="Kawai M."/>
            <person name="Futagami T."/>
            <person name="Toyoda A."/>
            <person name="Takaki Y."/>
            <person name="Nishi S."/>
            <person name="Hori S."/>
            <person name="Arai W."/>
            <person name="Tsubouchi T."/>
            <person name="Morono Y."/>
            <person name="Uchiyama I."/>
            <person name="Ito T."/>
            <person name="Fujiyama A."/>
            <person name="Inagaki F."/>
            <person name="Takami H."/>
        </authorList>
    </citation>
    <scope>NUCLEOTIDE SEQUENCE</scope>
    <source>
        <strain evidence="2">Expedition CK06-06</strain>
    </source>
</reference>
<name>X0Z4D1_9ZZZZ</name>
<dbReference type="PANTHER" id="PTHR43081">
    <property type="entry name" value="ADENYLATE CYCLASE, TERMINAL-DIFFERENTIATION SPECIFIC-RELATED"/>
    <property type="match status" value="1"/>
</dbReference>
<proteinExistence type="predicted"/>
<feature type="non-terminal residue" evidence="2">
    <location>
        <position position="1"/>
    </location>
</feature>
<feature type="domain" description="Guanylate cyclase" evidence="1">
    <location>
        <begin position="20"/>
        <end position="80"/>
    </location>
</feature>
<organism evidence="2">
    <name type="scientific">marine sediment metagenome</name>
    <dbReference type="NCBI Taxonomy" id="412755"/>
    <lineage>
        <taxon>unclassified sequences</taxon>
        <taxon>metagenomes</taxon>
        <taxon>ecological metagenomes</taxon>
    </lineage>
</organism>
<dbReference type="AlphaFoldDB" id="X0Z4D1"/>